<feature type="chain" id="PRO_5036788573" description="Tetratricopeptide repeat protein" evidence="1">
    <location>
        <begin position="20"/>
        <end position="315"/>
    </location>
</feature>
<evidence type="ECO:0008006" key="4">
    <source>
        <dbReference type="Google" id="ProtNLM"/>
    </source>
</evidence>
<sequence>MRHAILGACLCLVAQWCAAAQGTSLEDAARDALAQKKYAQVIALYEPSIVAGDALGDLAHYRRAIAFNQLSRPLEAWQALSKAIAANPAGTFASSRARLDDLKASILARCAEAGHDGCEVAIERGAGPAPTQPTSGEPPAAAAVRLADAAPQTASVESKPVLEGGLPATPQPRAAPTAAIEVSKAGDSTNGVLLLLVGITLAVASWQAWMTHRRDRRFPAGQHGLERLRDDVGAMLLHLAAAGHDSSLRSRLQELLPLLEQEAGRSAYRSTGDGKVLIPADQKATAMAQHLARNPPDALSSPPGDIEALFRRPAR</sequence>
<dbReference type="RefSeq" id="WP_187084038.1">
    <property type="nucleotide sequence ID" value="NZ_JACORU010000011.1"/>
</dbReference>
<reference evidence="2" key="1">
    <citation type="submission" date="2020-08" db="EMBL/GenBank/DDBJ databases">
        <title>Ramlibacter sp. GTP1 16S ribosomal RNA gene genome sequencing and assembly.</title>
        <authorList>
            <person name="Kang M."/>
        </authorList>
    </citation>
    <scope>NUCLEOTIDE SEQUENCE</scope>
    <source>
        <strain evidence="2">GTP1</strain>
    </source>
</reference>
<feature type="signal peptide" evidence="1">
    <location>
        <begin position="1"/>
        <end position="19"/>
    </location>
</feature>
<dbReference type="EMBL" id="JACORU010000011">
    <property type="protein sequence ID" value="MBC5767552.1"/>
    <property type="molecule type" value="Genomic_DNA"/>
</dbReference>
<dbReference type="Proteomes" id="UP000596827">
    <property type="component" value="Unassembled WGS sequence"/>
</dbReference>
<comment type="caution">
    <text evidence="2">The sequence shown here is derived from an EMBL/GenBank/DDBJ whole genome shotgun (WGS) entry which is preliminary data.</text>
</comment>
<gene>
    <name evidence="2" type="ORF">H8R02_24015</name>
</gene>
<organism evidence="2 3">
    <name type="scientific">Ramlibacter albus</name>
    <dbReference type="NCBI Taxonomy" id="2079448"/>
    <lineage>
        <taxon>Bacteria</taxon>
        <taxon>Pseudomonadati</taxon>
        <taxon>Pseudomonadota</taxon>
        <taxon>Betaproteobacteria</taxon>
        <taxon>Burkholderiales</taxon>
        <taxon>Comamonadaceae</taxon>
        <taxon>Ramlibacter</taxon>
    </lineage>
</organism>
<keyword evidence="1" id="KW-0732">Signal</keyword>
<evidence type="ECO:0000256" key="1">
    <source>
        <dbReference type="SAM" id="SignalP"/>
    </source>
</evidence>
<dbReference type="AlphaFoldDB" id="A0A923MEI9"/>
<accession>A0A923MEI9</accession>
<keyword evidence="3" id="KW-1185">Reference proteome</keyword>
<name>A0A923MEI9_9BURK</name>
<proteinExistence type="predicted"/>
<evidence type="ECO:0000313" key="2">
    <source>
        <dbReference type="EMBL" id="MBC5767552.1"/>
    </source>
</evidence>
<protein>
    <recommendedName>
        <fullName evidence="4">Tetratricopeptide repeat protein</fullName>
    </recommendedName>
</protein>
<evidence type="ECO:0000313" key="3">
    <source>
        <dbReference type="Proteomes" id="UP000596827"/>
    </source>
</evidence>